<evidence type="ECO:0000313" key="4">
    <source>
        <dbReference type="Proteomes" id="UP000714275"/>
    </source>
</evidence>
<organism evidence="3 4">
    <name type="scientific">Suillus placidus</name>
    <dbReference type="NCBI Taxonomy" id="48579"/>
    <lineage>
        <taxon>Eukaryota</taxon>
        <taxon>Fungi</taxon>
        <taxon>Dikarya</taxon>
        <taxon>Basidiomycota</taxon>
        <taxon>Agaricomycotina</taxon>
        <taxon>Agaricomycetes</taxon>
        <taxon>Agaricomycetidae</taxon>
        <taxon>Boletales</taxon>
        <taxon>Suillineae</taxon>
        <taxon>Suillaceae</taxon>
        <taxon>Suillus</taxon>
    </lineage>
</organism>
<dbReference type="EMBL" id="JABBWD010000451">
    <property type="protein sequence ID" value="KAG1760562.1"/>
    <property type="molecule type" value="Genomic_DNA"/>
</dbReference>
<evidence type="ECO:0000313" key="3">
    <source>
        <dbReference type="EMBL" id="KAG1760562.1"/>
    </source>
</evidence>
<reference evidence="3" key="1">
    <citation type="journal article" date="2020" name="New Phytol.">
        <title>Comparative genomics reveals dynamic genome evolution in host specialist ectomycorrhizal fungi.</title>
        <authorList>
            <person name="Lofgren L.A."/>
            <person name="Nguyen N.H."/>
            <person name="Vilgalys R."/>
            <person name="Ruytinx J."/>
            <person name="Liao H.L."/>
            <person name="Branco S."/>
            <person name="Kuo A."/>
            <person name="LaButti K."/>
            <person name="Lipzen A."/>
            <person name="Andreopoulos W."/>
            <person name="Pangilinan J."/>
            <person name="Riley R."/>
            <person name="Hundley H."/>
            <person name="Na H."/>
            <person name="Barry K."/>
            <person name="Grigoriev I.V."/>
            <person name="Stajich J.E."/>
            <person name="Kennedy P.G."/>
        </authorList>
    </citation>
    <scope>NUCLEOTIDE SEQUENCE</scope>
    <source>
        <strain evidence="3">DOB743</strain>
    </source>
</reference>
<proteinExistence type="predicted"/>
<dbReference type="Proteomes" id="UP000714275">
    <property type="component" value="Unassembled WGS sequence"/>
</dbReference>
<keyword evidence="4" id="KW-1185">Reference proteome</keyword>
<evidence type="ECO:0000256" key="1">
    <source>
        <dbReference type="SAM" id="Coils"/>
    </source>
</evidence>
<feature type="region of interest" description="Disordered" evidence="2">
    <location>
        <begin position="330"/>
        <end position="352"/>
    </location>
</feature>
<dbReference type="OrthoDB" id="3246730at2759"/>
<sequence length="930" mass="106062">MSPEERRRLEALVQQQTGNSAFDSMDNGNDSVDFDNILNGTHPIDISHAGGEFEDLAREIYGDLWTPKSSSKQTRRVDHWTRRDRIQRRVDAFDQQMFGLTDAYLKWSHQRAQHGFWGFLEVHRNQHSHVDPNSGSWNVQVVDIFYTEKVSVTIESTDHFVASALVRHGVIPCSPISPSVAISIDALELYRVAWLRNPHFYIQAYVKSICDLHGTVFHRYLSRQFLISFDLFLQLRTRVDSLINAIIHCNSPDWCLRNACPCCTYELQNEPAMTFCLLYAMDGNDSLKRVSRRLLGADRDYLGPSIELPTTQRVCNDQYLSREYVNEWANPAQHDEDSPSDDENPCAGRWKNMDDEKTKRSWGVYDEKGVFVAMCRHGFCLLIADMVQSGELAKYPLSVVAKLLDAFGTDLGSGYDIGCQFKTTLNNSALGPRAQSLCHTCLVGAFHGHTHKRLCQLYHLATYVSGLGLEDLETCERAFSKSNALASTLRYASVFHRQQLIAMYFEHNDEYEVYPSLGTFLHNNYKQALNILSDGEINLKKLMQDIHIPDESVFERWLQEERDYLHGLRSEPEHETLQMEYWQKLANLAASQNNLDSARSIWASATPASASFSMADAAATRRMETARRHTLELFKKDLTTVQELENKLNIVHRWVPDDPEWQNAGWMVAKRRYQRGLDMLEGLVVARIFELTKMNRSGTGYKLRKHIAKALQTRSAAIHTALDCACTPPCRTLKWDEVIEYAFLADFDLLRDAREDVSEHPWATPASCQAMDLYFKMCRAKEEIVRLNVEIRHLVTYIRDEDRYLRACEAQTMPLEPALSYQIGARRLARGRANGHLLQRLADIAELPGFSGCIIPGESSKSSPGDSASTPHIQVSSHIHMHHTARQSPIMPSHLDVLETLEELEEEEEDSETVEEAAQALHDVLRVSAD</sequence>
<feature type="coiled-coil region" evidence="1">
    <location>
        <begin position="897"/>
        <end position="924"/>
    </location>
</feature>
<comment type="caution">
    <text evidence="3">The sequence shown here is derived from an EMBL/GenBank/DDBJ whole genome shotgun (WGS) entry which is preliminary data.</text>
</comment>
<evidence type="ECO:0000256" key="2">
    <source>
        <dbReference type="SAM" id="MobiDB-lite"/>
    </source>
</evidence>
<keyword evidence="1" id="KW-0175">Coiled coil</keyword>
<accession>A0A9P6ZFL4</accession>
<dbReference type="PANTHER" id="PTHR33096:SF1">
    <property type="entry name" value="CXC1-LIKE CYSTEINE CLUSTER ASSOCIATED WITH KDZ TRANSPOSASES DOMAIN-CONTAINING PROTEIN"/>
    <property type="match status" value="1"/>
</dbReference>
<gene>
    <name evidence="3" type="ORF">EV702DRAFT_985497</name>
</gene>
<dbReference type="PANTHER" id="PTHR33096">
    <property type="entry name" value="CXC2 DOMAIN-CONTAINING PROTEIN"/>
    <property type="match status" value="1"/>
</dbReference>
<dbReference type="Pfam" id="PF18758">
    <property type="entry name" value="KDZ"/>
    <property type="match status" value="1"/>
</dbReference>
<dbReference type="InterPro" id="IPR040521">
    <property type="entry name" value="KDZ"/>
</dbReference>
<evidence type="ECO:0008006" key="5">
    <source>
        <dbReference type="Google" id="ProtNLM"/>
    </source>
</evidence>
<protein>
    <recommendedName>
        <fullName evidence="5">CxC2-like cysteine cluster KDZ transposase-associated domain-containing protein</fullName>
    </recommendedName>
</protein>
<dbReference type="AlphaFoldDB" id="A0A9P6ZFL4"/>
<name>A0A9P6ZFL4_9AGAM</name>